<feature type="region of interest" description="Disordered" evidence="4">
    <location>
        <begin position="621"/>
        <end position="656"/>
    </location>
</feature>
<dbReference type="SUPFAM" id="SSF50978">
    <property type="entry name" value="WD40 repeat-like"/>
    <property type="match status" value="1"/>
</dbReference>
<dbReference type="Gene3D" id="2.130.10.10">
    <property type="entry name" value="YVTN repeat-like/Quinoprotein amine dehydrogenase"/>
    <property type="match status" value="2"/>
</dbReference>
<accession>A0A8K1C3W3</accession>
<dbReference type="InterPro" id="IPR015943">
    <property type="entry name" value="WD40/YVTN_repeat-like_dom_sf"/>
</dbReference>
<feature type="compositionally biased region" description="Basic and acidic residues" evidence="4">
    <location>
        <begin position="159"/>
        <end position="168"/>
    </location>
</feature>
<dbReference type="PANTHER" id="PTHR16017:SF0">
    <property type="entry name" value="WD REPEAT-CONTAINING PROTEIN 70"/>
    <property type="match status" value="1"/>
</dbReference>
<feature type="domain" description="FHA" evidence="5">
    <location>
        <begin position="43"/>
        <end position="94"/>
    </location>
</feature>
<feature type="region of interest" description="Disordered" evidence="4">
    <location>
        <begin position="690"/>
        <end position="715"/>
    </location>
</feature>
<comment type="caution">
    <text evidence="6">The sequence shown here is derived from an EMBL/GenBank/DDBJ whole genome shotgun (WGS) entry which is preliminary data.</text>
</comment>
<feature type="repeat" description="WD" evidence="3">
    <location>
        <begin position="241"/>
        <end position="273"/>
    </location>
</feature>
<dbReference type="FunFam" id="2.130.10.10:FF:001319">
    <property type="entry name" value="Gastrulation defective protein 1"/>
    <property type="match status" value="1"/>
</dbReference>
<reference evidence="6" key="1">
    <citation type="submission" date="2019-03" db="EMBL/GenBank/DDBJ databases">
        <title>Long read genome sequence of the mycoparasitic Pythium oligandrum ATCC 38472 isolated from sugarbeet rhizosphere.</title>
        <authorList>
            <person name="Gaulin E."/>
        </authorList>
    </citation>
    <scope>NUCLEOTIDE SEQUENCE</scope>
    <source>
        <strain evidence="6">ATCC 38472_TT</strain>
    </source>
</reference>
<dbReference type="InterPro" id="IPR001680">
    <property type="entry name" value="WD40_rpt"/>
</dbReference>
<gene>
    <name evidence="6" type="ORF">Poli38472_008616</name>
</gene>
<dbReference type="GO" id="GO:0005634">
    <property type="term" value="C:nucleus"/>
    <property type="evidence" value="ECO:0007669"/>
    <property type="project" value="TreeGrafter"/>
</dbReference>
<dbReference type="SUPFAM" id="SSF49879">
    <property type="entry name" value="SMAD/FHA domain"/>
    <property type="match status" value="1"/>
</dbReference>
<evidence type="ECO:0000256" key="2">
    <source>
        <dbReference type="ARBA" id="ARBA00022737"/>
    </source>
</evidence>
<dbReference type="FunFam" id="2.60.200.20:FF:000019">
    <property type="entry name" value="Nuclear inhibitor of protein phosphatase"/>
    <property type="match status" value="1"/>
</dbReference>
<dbReference type="EMBL" id="SPLM01000146">
    <property type="protein sequence ID" value="TMW55968.1"/>
    <property type="molecule type" value="Genomic_DNA"/>
</dbReference>
<dbReference type="PROSITE" id="PS50082">
    <property type="entry name" value="WD_REPEATS_2"/>
    <property type="match status" value="2"/>
</dbReference>
<dbReference type="Pfam" id="PF00400">
    <property type="entry name" value="WD40"/>
    <property type="match status" value="4"/>
</dbReference>
<organism evidence="6 7">
    <name type="scientific">Pythium oligandrum</name>
    <name type="common">Mycoparasitic fungus</name>
    <dbReference type="NCBI Taxonomy" id="41045"/>
    <lineage>
        <taxon>Eukaryota</taxon>
        <taxon>Sar</taxon>
        <taxon>Stramenopiles</taxon>
        <taxon>Oomycota</taxon>
        <taxon>Peronosporomycetes</taxon>
        <taxon>Pythiales</taxon>
        <taxon>Pythiaceae</taxon>
        <taxon>Pythium</taxon>
    </lineage>
</organism>
<feature type="repeat" description="WD" evidence="3">
    <location>
        <begin position="342"/>
        <end position="376"/>
    </location>
</feature>
<dbReference type="OrthoDB" id="10264376at2759"/>
<keyword evidence="1 3" id="KW-0853">WD repeat</keyword>
<dbReference type="PROSITE" id="PS50006">
    <property type="entry name" value="FHA_DOMAIN"/>
    <property type="match status" value="1"/>
</dbReference>
<evidence type="ECO:0000259" key="5">
    <source>
        <dbReference type="PROSITE" id="PS50006"/>
    </source>
</evidence>
<keyword evidence="7" id="KW-1185">Reference proteome</keyword>
<dbReference type="AlphaFoldDB" id="A0A8K1C3W3"/>
<dbReference type="SMART" id="SM00240">
    <property type="entry name" value="FHA"/>
    <property type="match status" value="1"/>
</dbReference>
<protein>
    <recommendedName>
        <fullName evidence="5">FHA domain-containing protein</fullName>
    </recommendedName>
</protein>
<evidence type="ECO:0000313" key="6">
    <source>
        <dbReference type="EMBL" id="TMW55968.1"/>
    </source>
</evidence>
<feature type="compositionally biased region" description="Basic and acidic residues" evidence="4">
    <location>
        <begin position="635"/>
        <end position="644"/>
    </location>
</feature>
<sequence length="740" mass="81242">MAPAFRPPSWAATPARSRRSTKLEVVKDGVVIEELPIGRQACYLLGRNEDVCDYPLDHPSISRQHAVIVHNRDGDVTVMDLDSAQGSFVNGKEIEPNKPRVLKEGDRIEFGASTRKYMVRNLEDKHVEAKHDGKLDEAAMEELPTAFGGQKESNTSAVDDQKSLDPVEARKKREAEIAAMTAEMMAAPVLVRRDESEDNEGGANEEEQGVDEEEEDDDEEEDAKDDVASRYNIPMSHEVKLSSHTKSITCIAVDPPGGRIATGSMDYHAKLWDFAGMARHIRPFRDLEPDEGHAVVALSYSPSGDRFVVATGSSQPKIITREGLEEMQFAKGDMYVVEMANTNGHTHTVTGAAWHPSLRDQVISSSLDGTVRIWNLGGKQSLGKLVNATVLKAKSKRGKRCAVTTCRYNFDGSLVACGTMDGQIQCFDPRKAYAGPAITIREAHAEGGGDLGISCVRFSPDGKHFASRACSDDTVKLWDVRKTQKPLKVFQGIEGVVGTCNVAFSATGTSLVAGTCVRKGQQLAGQVRFLDVHTPGLLAPIAAVDMQEDESAICVEWHHGLNQVFVGSSNATCRVLYDPLKSTKGVLLSATKKLKVQSADFGVRVDGVGEIYNPNSLPMYREDMTRKRKSTTARPDAKRSKAPEKPLTGPGAGGRISGSATFTQYFMSNHIKGSSFREEDPREAILKYAKQAEQDPQFTARAYANSQPSQKMDKRYQLAERTLEEERIAQEEEQKRLLQP</sequence>
<dbReference type="PANTHER" id="PTHR16017">
    <property type="entry name" value="GASTRULATION DEFECTIVE PROTEIN 1-RELATED"/>
    <property type="match status" value="1"/>
</dbReference>
<dbReference type="InterPro" id="IPR019775">
    <property type="entry name" value="WD40_repeat_CS"/>
</dbReference>
<proteinExistence type="predicted"/>
<evidence type="ECO:0000256" key="3">
    <source>
        <dbReference type="PROSITE-ProRule" id="PRU00221"/>
    </source>
</evidence>
<feature type="compositionally biased region" description="Acidic residues" evidence="4">
    <location>
        <begin position="196"/>
        <end position="224"/>
    </location>
</feature>
<dbReference type="InterPro" id="IPR051858">
    <property type="entry name" value="WD_repeat_GAD-1"/>
</dbReference>
<name>A0A8K1C3W3_PYTOL</name>
<dbReference type="Pfam" id="PF00498">
    <property type="entry name" value="FHA"/>
    <property type="match status" value="1"/>
</dbReference>
<dbReference type="CDD" id="cd00200">
    <property type="entry name" value="WD40"/>
    <property type="match status" value="1"/>
</dbReference>
<dbReference type="InterPro" id="IPR000253">
    <property type="entry name" value="FHA_dom"/>
</dbReference>
<keyword evidence="2" id="KW-0677">Repeat</keyword>
<dbReference type="SMART" id="SM00320">
    <property type="entry name" value="WD40"/>
    <property type="match status" value="5"/>
</dbReference>
<feature type="region of interest" description="Disordered" evidence="4">
    <location>
        <begin position="147"/>
        <end position="168"/>
    </location>
</feature>
<dbReference type="PROSITE" id="PS00678">
    <property type="entry name" value="WD_REPEATS_1"/>
    <property type="match status" value="1"/>
</dbReference>
<feature type="region of interest" description="Disordered" evidence="4">
    <location>
        <begin position="188"/>
        <end position="228"/>
    </location>
</feature>
<dbReference type="InterPro" id="IPR008984">
    <property type="entry name" value="SMAD_FHA_dom_sf"/>
</dbReference>
<dbReference type="Gene3D" id="2.60.200.20">
    <property type="match status" value="1"/>
</dbReference>
<evidence type="ECO:0000313" key="7">
    <source>
        <dbReference type="Proteomes" id="UP000794436"/>
    </source>
</evidence>
<dbReference type="GO" id="GO:0035861">
    <property type="term" value="C:site of double-strand break"/>
    <property type="evidence" value="ECO:0007669"/>
    <property type="project" value="TreeGrafter"/>
</dbReference>
<dbReference type="InterPro" id="IPR036322">
    <property type="entry name" value="WD40_repeat_dom_sf"/>
</dbReference>
<dbReference type="PROSITE" id="PS50294">
    <property type="entry name" value="WD_REPEATS_REGION"/>
    <property type="match status" value="2"/>
</dbReference>
<evidence type="ECO:0000256" key="4">
    <source>
        <dbReference type="SAM" id="MobiDB-lite"/>
    </source>
</evidence>
<dbReference type="Proteomes" id="UP000794436">
    <property type="component" value="Unassembled WGS sequence"/>
</dbReference>
<evidence type="ECO:0000256" key="1">
    <source>
        <dbReference type="ARBA" id="ARBA00022574"/>
    </source>
</evidence>